<evidence type="ECO:0000313" key="11">
    <source>
        <dbReference type="EMBL" id="HJG37274.1"/>
    </source>
</evidence>
<dbReference type="SUPFAM" id="SSF51366">
    <property type="entry name" value="Ribulose-phoshate binding barrel"/>
    <property type="match status" value="1"/>
</dbReference>
<dbReference type="GO" id="GO:1901135">
    <property type="term" value="P:carbohydrate derivative metabolic process"/>
    <property type="evidence" value="ECO:0007669"/>
    <property type="project" value="UniProtKB-ARBA"/>
</dbReference>
<evidence type="ECO:0000313" key="12">
    <source>
        <dbReference type="Proteomes" id="UP000753256"/>
    </source>
</evidence>
<comment type="caution">
    <text evidence="11">The sequence shown here is derived from an EMBL/GenBank/DDBJ whole genome shotgun (WGS) entry which is preliminary data.</text>
</comment>
<keyword evidence="10" id="KW-0119">Carbohydrate metabolism</keyword>
<evidence type="ECO:0000256" key="9">
    <source>
        <dbReference type="ARBA" id="ARBA00023235"/>
    </source>
</evidence>
<evidence type="ECO:0000256" key="7">
    <source>
        <dbReference type="ARBA" id="ARBA00023004"/>
    </source>
</evidence>
<keyword evidence="9" id="KW-0413">Isomerase</keyword>
<keyword evidence="7" id="KW-0408">Iron</keyword>
<evidence type="ECO:0000256" key="6">
    <source>
        <dbReference type="ARBA" id="ARBA00022833"/>
    </source>
</evidence>
<name>A0A921IW23_9ACTN</name>
<evidence type="ECO:0000256" key="5">
    <source>
        <dbReference type="ARBA" id="ARBA00022723"/>
    </source>
</evidence>
<dbReference type="GO" id="GO:0006163">
    <property type="term" value="P:purine nucleotide metabolic process"/>
    <property type="evidence" value="ECO:0007669"/>
    <property type="project" value="UniProtKB-ARBA"/>
</dbReference>
<proteinExistence type="predicted"/>
<dbReference type="FunFam" id="3.20.20.70:FF:000191">
    <property type="entry name" value="ribulose-phosphate 3-epimerase isoform X2"/>
    <property type="match status" value="1"/>
</dbReference>
<dbReference type="CDD" id="cd00429">
    <property type="entry name" value="RPE"/>
    <property type="match status" value="1"/>
</dbReference>
<evidence type="ECO:0000256" key="10">
    <source>
        <dbReference type="ARBA" id="ARBA00023277"/>
    </source>
</evidence>
<dbReference type="InterPro" id="IPR000056">
    <property type="entry name" value="Ribul_P_3_epim-like"/>
</dbReference>
<dbReference type="AlphaFoldDB" id="A0A921IW23"/>
<dbReference type="InterPro" id="IPR011060">
    <property type="entry name" value="RibuloseP-bd_barrel"/>
</dbReference>
<sequence>MLESVQIKPSLTSADQLELGSAIARISRADAIHLNITDGHFCPNLTFGPALIRAVKRRSPLPVEAHVMATNPETIVQWALDAGADAVIFPIESCTSPLRLANHIKSTGARAGIALSPGTSPSTIEYCIGHFDMVLIMGVEPGFGGQALMDTTYGKVSRIYELARNTNPQLDIAVDGGVNRGNIARLAACGARSFCAGSSVFGTESPNGAIDRLRALAMGR</sequence>
<accession>A0A921IW23</accession>
<evidence type="ECO:0000256" key="8">
    <source>
        <dbReference type="ARBA" id="ARBA00023211"/>
    </source>
</evidence>
<dbReference type="RefSeq" id="WP_273189962.1">
    <property type="nucleotide sequence ID" value="NZ_DYUZ01000022.1"/>
</dbReference>
<dbReference type="Pfam" id="PF00834">
    <property type="entry name" value="Ribul_P_3_epim"/>
    <property type="match status" value="1"/>
</dbReference>
<evidence type="ECO:0000256" key="2">
    <source>
        <dbReference type="ARBA" id="ARBA00001947"/>
    </source>
</evidence>
<evidence type="ECO:0000256" key="1">
    <source>
        <dbReference type="ARBA" id="ARBA00001936"/>
    </source>
</evidence>
<dbReference type="GO" id="GO:0006091">
    <property type="term" value="P:generation of precursor metabolites and energy"/>
    <property type="evidence" value="ECO:0007669"/>
    <property type="project" value="UniProtKB-ARBA"/>
</dbReference>
<gene>
    <name evidence="11" type="ORF">K8V70_05375</name>
</gene>
<dbReference type="GO" id="GO:0005975">
    <property type="term" value="P:carbohydrate metabolic process"/>
    <property type="evidence" value="ECO:0007669"/>
    <property type="project" value="InterPro"/>
</dbReference>
<keyword evidence="8" id="KW-0464">Manganese</keyword>
<comment type="subunit">
    <text evidence="4">Homodimer.</text>
</comment>
<dbReference type="Proteomes" id="UP000753256">
    <property type="component" value="Unassembled WGS sequence"/>
</dbReference>
<comment type="cofactor">
    <cofactor evidence="2">
        <name>Zn(2+)</name>
        <dbReference type="ChEBI" id="CHEBI:29105"/>
    </cofactor>
</comment>
<dbReference type="InterPro" id="IPR013785">
    <property type="entry name" value="Aldolase_TIM"/>
</dbReference>
<dbReference type="GO" id="GO:0046496">
    <property type="term" value="P:nicotinamide nucleotide metabolic process"/>
    <property type="evidence" value="ECO:0007669"/>
    <property type="project" value="UniProtKB-ARBA"/>
</dbReference>
<keyword evidence="5" id="KW-0479">Metal-binding</keyword>
<comment type="cofactor">
    <cofactor evidence="1">
        <name>Mn(2+)</name>
        <dbReference type="ChEBI" id="CHEBI:29035"/>
    </cofactor>
</comment>
<dbReference type="GO" id="GO:0046872">
    <property type="term" value="F:metal ion binding"/>
    <property type="evidence" value="ECO:0007669"/>
    <property type="project" value="UniProtKB-KW"/>
</dbReference>
<reference evidence="11" key="2">
    <citation type="submission" date="2021-09" db="EMBL/GenBank/DDBJ databases">
        <authorList>
            <person name="Gilroy R."/>
        </authorList>
    </citation>
    <scope>NUCLEOTIDE SEQUENCE</scope>
    <source>
        <strain evidence="11">ChiHjej13B12-9602</strain>
    </source>
</reference>
<organism evidence="11 12">
    <name type="scientific">Enorma phocaeensis</name>
    <dbReference type="NCBI Taxonomy" id="1871019"/>
    <lineage>
        <taxon>Bacteria</taxon>
        <taxon>Bacillati</taxon>
        <taxon>Actinomycetota</taxon>
        <taxon>Coriobacteriia</taxon>
        <taxon>Coriobacteriales</taxon>
        <taxon>Coriobacteriaceae</taxon>
        <taxon>Enorma</taxon>
    </lineage>
</organism>
<evidence type="ECO:0000256" key="3">
    <source>
        <dbReference type="ARBA" id="ARBA00001954"/>
    </source>
</evidence>
<dbReference type="GO" id="GO:0016857">
    <property type="term" value="F:racemase and epimerase activity, acting on carbohydrates and derivatives"/>
    <property type="evidence" value="ECO:0007669"/>
    <property type="project" value="InterPro"/>
</dbReference>
<dbReference type="Gene3D" id="3.20.20.70">
    <property type="entry name" value="Aldolase class I"/>
    <property type="match status" value="1"/>
</dbReference>
<protein>
    <submittedName>
        <fullName evidence="11">Ribulose-phosphate 3-epimerase</fullName>
    </submittedName>
</protein>
<evidence type="ECO:0000256" key="4">
    <source>
        <dbReference type="ARBA" id="ARBA00011738"/>
    </source>
</evidence>
<reference evidence="11" key="1">
    <citation type="journal article" date="2021" name="PeerJ">
        <title>Extensive microbial diversity within the chicken gut microbiome revealed by metagenomics and culture.</title>
        <authorList>
            <person name="Gilroy R."/>
            <person name="Ravi A."/>
            <person name="Getino M."/>
            <person name="Pursley I."/>
            <person name="Horton D.L."/>
            <person name="Alikhan N.F."/>
            <person name="Baker D."/>
            <person name="Gharbi K."/>
            <person name="Hall N."/>
            <person name="Watson M."/>
            <person name="Adriaenssens E.M."/>
            <person name="Foster-Nyarko E."/>
            <person name="Jarju S."/>
            <person name="Secka A."/>
            <person name="Antonio M."/>
            <person name="Oren A."/>
            <person name="Chaudhuri R.R."/>
            <person name="La Ragione R."/>
            <person name="Hildebrand F."/>
            <person name="Pallen M.J."/>
        </authorList>
    </citation>
    <scope>NUCLEOTIDE SEQUENCE</scope>
    <source>
        <strain evidence="11">ChiHjej13B12-9602</strain>
    </source>
</reference>
<dbReference type="PANTHER" id="PTHR11749">
    <property type="entry name" value="RIBULOSE-5-PHOSPHATE-3-EPIMERASE"/>
    <property type="match status" value="1"/>
</dbReference>
<keyword evidence="6" id="KW-0862">Zinc</keyword>
<dbReference type="EMBL" id="DYUZ01000022">
    <property type="protein sequence ID" value="HJG37274.1"/>
    <property type="molecule type" value="Genomic_DNA"/>
</dbReference>
<comment type="cofactor">
    <cofactor evidence="3">
        <name>Fe(2+)</name>
        <dbReference type="ChEBI" id="CHEBI:29033"/>
    </cofactor>
</comment>